<reference evidence="1" key="1">
    <citation type="submission" date="2022-01" db="EMBL/GenBank/DDBJ databases">
        <title>Novel bile acid biosynthetic pathways are enriched in the microbiome of centenarians.</title>
        <authorList>
            <person name="Sato Y."/>
            <person name="Atarashi K."/>
            <person name="Plichta R.D."/>
            <person name="Arai Y."/>
            <person name="Sasajima S."/>
            <person name="Kearney M.S."/>
            <person name="Suda W."/>
            <person name="Takeshita K."/>
            <person name="Sasaki T."/>
            <person name="Okamoto S."/>
            <person name="Skelly N.A."/>
            <person name="Okamura Y."/>
            <person name="Vlamakis H."/>
            <person name="Li Y."/>
            <person name="Tanoue T."/>
            <person name="Takei H."/>
            <person name="Nittono H."/>
            <person name="Narushima S."/>
            <person name="Irie J."/>
            <person name="Itoh H."/>
            <person name="Moriya K."/>
            <person name="Sugiura Y."/>
            <person name="Suematsu M."/>
            <person name="Moritoki N."/>
            <person name="Shibata S."/>
            <person name="Littman R.D."/>
            <person name="Fischbach A.M."/>
            <person name="Uwamino Y."/>
            <person name="Inoue T."/>
            <person name="Honda A."/>
            <person name="Hattori M."/>
            <person name="Murai T."/>
            <person name="Xavier J.R."/>
            <person name="Hirose N."/>
            <person name="Honda K."/>
        </authorList>
    </citation>
    <scope>NUCLEOTIDE SEQUENCE</scope>
    <source>
        <strain evidence="1">CE91-St3</strain>
    </source>
</reference>
<evidence type="ECO:0000313" key="2">
    <source>
        <dbReference type="Proteomes" id="UP001055114"/>
    </source>
</evidence>
<accession>A0AA37KBD4</accession>
<dbReference type="Proteomes" id="UP001055114">
    <property type="component" value="Unassembled WGS sequence"/>
</dbReference>
<dbReference type="AlphaFoldDB" id="A0AA37KBD4"/>
<sequence>MGKTVNIKDLREKGDIVLVVFKEHTLGYINLERPGTLAVLRACVWKGADWSSSPTVPLPPAEYKVRIATPKDFDDYNVAFVGYNNDPVYKYIYNSGNEPVYAEYKVK</sequence>
<proteinExistence type="predicted"/>
<dbReference type="RefSeq" id="WP_075965686.1">
    <property type="nucleotide sequence ID" value="NZ_BQNZ01000003.1"/>
</dbReference>
<comment type="caution">
    <text evidence="1">The sequence shown here is derived from an EMBL/GenBank/DDBJ whole genome shotgun (WGS) entry which is preliminary data.</text>
</comment>
<gene>
    <name evidence="1" type="ORF">CE91St3_33020</name>
</gene>
<evidence type="ECO:0000313" key="1">
    <source>
        <dbReference type="EMBL" id="GKH73439.1"/>
    </source>
</evidence>
<organism evidence="1 2">
    <name type="scientific">Parabacteroides merdae</name>
    <dbReference type="NCBI Taxonomy" id="46503"/>
    <lineage>
        <taxon>Bacteria</taxon>
        <taxon>Pseudomonadati</taxon>
        <taxon>Bacteroidota</taxon>
        <taxon>Bacteroidia</taxon>
        <taxon>Bacteroidales</taxon>
        <taxon>Tannerellaceae</taxon>
        <taxon>Parabacteroides</taxon>
    </lineage>
</organism>
<name>A0AA37KBD4_9BACT</name>
<protein>
    <submittedName>
        <fullName evidence="1">Uncharacterized protein</fullName>
    </submittedName>
</protein>
<dbReference type="EMBL" id="BQNZ01000003">
    <property type="protein sequence ID" value="GKH73439.1"/>
    <property type="molecule type" value="Genomic_DNA"/>
</dbReference>